<dbReference type="SUPFAM" id="SSF161098">
    <property type="entry name" value="MetI-like"/>
    <property type="match status" value="1"/>
</dbReference>
<evidence type="ECO:0000256" key="6">
    <source>
        <dbReference type="ARBA" id="ARBA00023136"/>
    </source>
</evidence>
<dbReference type="EMBL" id="VDCQ01000058">
    <property type="protein sequence ID" value="TNJ62500.1"/>
    <property type="molecule type" value="Genomic_DNA"/>
</dbReference>
<dbReference type="PANTHER" id="PTHR43163">
    <property type="entry name" value="DIPEPTIDE TRANSPORT SYSTEM PERMEASE PROTEIN DPPB-RELATED"/>
    <property type="match status" value="1"/>
</dbReference>
<evidence type="ECO:0000256" key="1">
    <source>
        <dbReference type="ARBA" id="ARBA00004651"/>
    </source>
</evidence>
<comment type="subcellular location">
    <subcellularLocation>
        <location evidence="1 7">Cell membrane</location>
        <topology evidence="1 7">Multi-pass membrane protein</topology>
    </subcellularLocation>
</comment>
<feature type="transmembrane region" description="Helical" evidence="7">
    <location>
        <begin position="182"/>
        <end position="201"/>
    </location>
</feature>
<dbReference type="OrthoDB" id="24153at2"/>
<sequence length="323" mass="35082">MYKVILRKLPEAFITLFCATLLIFALIRLAPGDPVELLLGHSTEVAMTDTRAYDEKVAELRAQLGLDRSWVVQYATWIERLLHFDLGASIHTGRQVGSEIAERLPATVMLSVSALLIQVLLGLFFGAVSALKAGKSYDNIIRFACVALASTPAFVIGLVLLSFFAVTAGVYEINSEAGLARLWLPAVTLGLIGAPQLIRIVRANMLSEFGRIYVLSALSRGLDRKRVAGHALRNALLPVITMSGLSFTALISGAVVVESIFSWPGIGKYALDSILLKDYPVIQGYAFVMVSLVILIHLFVDVAYALVDPRIHREGEAGAQPYA</sequence>
<dbReference type="AlphaFoldDB" id="A0A5C4T141"/>
<dbReference type="GO" id="GO:0055085">
    <property type="term" value="P:transmembrane transport"/>
    <property type="evidence" value="ECO:0007669"/>
    <property type="project" value="InterPro"/>
</dbReference>
<keyword evidence="3" id="KW-1003">Cell membrane</keyword>
<evidence type="ECO:0000256" key="4">
    <source>
        <dbReference type="ARBA" id="ARBA00022692"/>
    </source>
</evidence>
<keyword evidence="4 7" id="KW-0812">Transmembrane</keyword>
<feature type="domain" description="ABC transmembrane type-1" evidence="8">
    <location>
        <begin position="104"/>
        <end position="300"/>
    </location>
</feature>
<accession>A0A5C4T141</accession>
<evidence type="ECO:0000256" key="2">
    <source>
        <dbReference type="ARBA" id="ARBA00022448"/>
    </source>
</evidence>
<reference evidence="9 10" key="1">
    <citation type="submission" date="2019-05" db="EMBL/GenBank/DDBJ databases">
        <title>We sequenced the genome of Paenibacillus hemerocallicola KCTC 33185 for further insight into its adaptation and study the phylogeny of Paenibacillus.</title>
        <authorList>
            <person name="Narsing Rao M.P."/>
        </authorList>
    </citation>
    <scope>NUCLEOTIDE SEQUENCE [LARGE SCALE GENOMIC DNA]</scope>
    <source>
        <strain evidence="9 10">KCTC 33185</strain>
    </source>
</reference>
<evidence type="ECO:0000256" key="5">
    <source>
        <dbReference type="ARBA" id="ARBA00022989"/>
    </source>
</evidence>
<dbReference type="InterPro" id="IPR045621">
    <property type="entry name" value="BPD_transp_1_N"/>
</dbReference>
<keyword evidence="10" id="KW-1185">Reference proteome</keyword>
<dbReference type="PROSITE" id="PS50928">
    <property type="entry name" value="ABC_TM1"/>
    <property type="match status" value="1"/>
</dbReference>
<dbReference type="InterPro" id="IPR035906">
    <property type="entry name" value="MetI-like_sf"/>
</dbReference>
<feature type="transmembrane region" description="Helical" evidence="7">
    <location>
        <begin position="235"/>
        <end position="261"/>
    </location>
</feature>
<dbReference type="GO" id="GO:0005886">
    <property type="term" value="C:plasma membrane"/>
    <property type="evidence" value="ECO:0007669"/>
    <property type="project" value="UniProtKB-SubCell"/>
</dbReference>
<proteinExistence type="inferred from homology"/>
<dbReference type="Gene3D" id="1.10.3720.10">
    <property type="entry name" value="MetI-like"/>
    <property type="match status" value="1"/>
</dbReference>
<feature type="transmembrane region" description="Helical" evidence="7">
    <location>
        <begin position="108"/>
        <end position="131"/>
    </location>
</feature>
<keyword evidence="6 7" id="KW-0472">Membrane</keyword>
<dbReference type="CDD" id="cd06261">
    <property type="entry name" value="TM_PBP2"/>
    <property type="match status" value="1"/>
</dbReference>
<evidence type="ECO:0000256" key="7">
    <source>
        <dbReference type="RuleBase" id="RU363032"/>
    </source>
</evidence>
<organism evidence="9 10">
    <name type="scientific">Paenibacillus hemerocallicola</name>
    <dbReference type="NCBI Taxonomy" id="1172614"/>
    <lineage>
        <taxon>Bacteria</taxon>
        <taxon>Bacillati</taxon>
        <taxon>Bacillota</taxon>
        <taxon>Bacilli</taxon>
        <taxon>Bacillales</taxon>
        <taxon>Paenibacillaceae</taxon>
        <taxon>Paenibacillus</taxon>
    </lineage>
</organism>
<feature type="transmembrane region" description="Helical" evidence="7">
    <location>
        <begin position="12"/>
        <end position="30"/>
    </location>
</feature>
<dbReference type="Pfam" id="PF00528">
    <property type="entry name" value="BPD_transp_1"/>
    <property type="match status" value="1"/>
</dbReference>
<evidence type="ECO:0000259" key="8">
    <source>
        <dbReference type="PROSITE" id="PS50928"/>
    </source>
</evidence>
<dbReference type="Pfam" id="PF19300">
    <property type="entry name" value="BPD_transp_1_N"/>
    <property type="match status" value="1"/>
</dbReference>
<dbReference type="RefSeq" id="WP_139606046.1">
    <property type="nucleotide sequence ID" value="NZ_VDCQ01000058.1"/>
</dbReference>
<keyword evidence="2 7" id="KW-0813">Transport</keyword>
<dbReference type="Proteomes" id="UP000307943">
    <property type="component" value="Unassembled WGS sequence"/>
</dbReference>
<comment type="caution">
    <text evidence="9">The sequence shown here is derived from an EMBL/GenBank/DDBJ whole genome shotgun (WGS) entry which is preliminary data.</text>
</comment>
<evidence type="ECO:0000313" key="10">
    <source>
        <dbReference type="Proteomes" id="UP000307943"/>
    </source>
</evidence>
<protein>
    <submittedName>
        <fullName evidence="9">ABC transporter permease</fullName>
    </submittedName>
</protein>
<dbReference type="InterPro" id="IPR000515">
    <property type="entry name" value="MetI-like"/>
</dbReference>
<keyword evidence="5 7" id="KW-1133">Transmembrane helix</keyword>
<evidence type="ECO:0000256" key="3">
    <source>
        <dbReference type="ARBA" id="ARBA00022475"/>
    </source>
</evidence>
<evidence type="ECO:0000313" key="9">
    <source>
        <dbReference type="EMBL" id="TNJ62500.1"/>
    </source>
</evidence>
<feature type="transmembrane region" description="Helical" evidence="7">
    <location>
        <begin position="281"/>
        <end position="307"/>
    </location>
</feature>
<dbReference type="PANTHER" id="PTHR43163:SF6">
    <property type="entry name" value="DIPEPTIDE TRANSPORT SYSTEM PERMEASE PROTEIN DPPB-RELATED"/>
    <property type="match status" value="1"/>
</dbReference>
<feature type="transmembrane region" description="Helical" evidence="7">
    <location>
        <begin position="143"/>
        <end position="170"/>
    </location>
</feature>
<comment type="similarity">
    <text evidence="7">Belongs to the binding-protein-dependent transport system permease family.</text>
</comment>
<gene>
    <name evidence="9" type="ORF">FE784_30510</name>
</gene>
<name>A0A5C4T141_9BACL</name>